<dbReference type="Proteomes" id="UP000031512">
    <property type="component" value="Chromosome 1"/>
</dbReference>
<evidence type="ECO:0000259" key="2">
    <source>
        <dbReference type="Pfam" id="PF03981"/>
    </source>
</evidence>
<dbReference type="GO" id="GO:0034551">
    <property type="term" value="P:mitochondrial respiratory chain complex III assembly"/>
    <property type="evidence" value="ECO:0007669"/>
    <property type="project" value="TreeGrafter"/>
</dbReference>
<dbReference type="GO" id="GO:0005739">
    <property type="term" value="C:mitochondrion"/>
    <property type="evidence" value="ECO:0007669"/>
    <property type="project" value="TreeGrafter"/>
</dbReference>
<comment type="similarity">
    <text evidence="1">Belongs to the CBP3 family.</text>
</comment>
<dbReference type="InterPro" id="IPR007129">
    <property type="entry name" value="Ubiqinol_cyt_c_chaperone_CPB3"/>
</dbReference>
<sequence length="367" mass="43248">MILLFEMYKTSYLREVSNVFCLYRNNVINVNRLMSRTIERQIDTSYRGVCSLNNDKLCKLLRSRENLRRISTNTDKGNLNCDYSHSVQGTQNSVVSKLQDSDLASIELERAIQYTQDVLEDPISYITKDESNKFLIPYPKSDMHPLLEQITRPFRKSYVYEPASIMVHLCVERLENDELTSAFGIDSGFNMRAYFLTLHVWLLHRRAVKELPEGALLDRYLFSIYFNLFKEWLLIRKTPEYRFNVEFQNCQGYMMRFLVDLDKSTLDEDIHPYKIAETLKKHMYEGDIDEDQLKLLVKYTIRQFVHISNLDREHFMDAMFLWADTKEICTPPRLLKRAMSQLIKYGGYKPLPASAEKLEAGSKKIDK</sequence>
<evidence type="ECO:0000256" key="1">
    <source>
        <dbReference type="ARBA" id="ARBA00006407"/>
    </source>
</evidence>
<accession>L0AVS8</accession>
<feature type="domain" description="Ubiquinol-cytochrome c chaperone" evidence="2">
    <location>
        <begin position="182"/>
        <end position="322"/>
    </location>
</feature>
<evidence type="ECO:0000313" key="4">
    <source>
        <dbReference type="Proteomes" id="UP000031512"/>
    </source>
</evidence>
<keyword evidence="4" id="KW-1185">Reference proteome</keyword>
<dbReference type="Pfam" id="PF03981">
    <property type="entry name" value="Ubiq_cyt_C_chap"/>
    <property type="match status" value="1"/>
</dbReference>
<dbReference type="EMBL" id="CP001669">
    <property type="protein sequence ID" value="AFZ79343.1"/>
    <property type="molecule type" value="Genomic_DNA"/>
</dbReference>
<gene>
    <name evidence="3" type="ORF">BEWA_021910</name>
</gene>
<dbReference type="RefSeq" id="XP_004829009.1">
    <property type="nucleotide sequence ID" value="XM_004828952.1"/>
</dbReference>
<protein>
    <recommendedName>
        <fullName evidence="2">Ubiquinol-cytochrome c chaperone domain-containing protein</fullName>
    </recommendedName>
</protein>
<dbReference type="InterPro" id="IPR021150">
    <property type="entry name" value="Ubiq_cyt_c_chap"/>
</dbReference>
<dbReference type="GeneID" id="15807136"/>
<dbReference type="AlphaFoldDB" id="L0AVS8"/>
<dbReference type="PANTHER" id="PTHR12184:SF1">
    <property type="entry name" value="UBIQUINOL-CYTOCHROME-C REDUCTASE COMPLEX ASSEMBLY FACTOR 1"/>
    <property type="match status" value="1"/>
</dbReference>
<dbReference type="KEGG" id="beq:BEWA_021910"/>
<dbReference type="VEuPathDB" id="PiroplasmaDB:BEWA_021910"/>
<dbReference type="OrthoDB" id="10253878at2759"/>
<dbReference type="PANTHER" id="PTHR12184">
    <property type="entry name" value="UBIQUINOL-CYTOCHROME C REDUCTASE COMPLEX ASSEMBLY FACTOR 1 FAMILY MEMBER"/>
    <property type="match status" value="1"/>
</dbReference>
<name>L0AVS8_THEEQ</name>
<evidence type="ECO:0000313" key="3">
    <source>
        <dbReference type="EMBL" id="AFZ79343.1"/>
    </source>
</evidence>
<organism evidence="3 4">
    <name type="scientific">Theileria equi strain WA</name>
    <dbReference type="NCBI Taxonomy" id="1537102"/>
    <lineage>
        <taxon>Eukaryota</taxon>
        <taxon>Sar</taxon>
        <taxon>Alveolata</taxon>
        <taxon>Apicomplexa</taxon>
        <taxon>Aconoidasida</taxon>
        <taxon>Piroplasmida</taxon>
        <taxon>Theileriidae</taxon>
        <taxon>Theileria</taxon>
    </lineage>
</organism>
<reference evidence="3 4" key="1">
    <citation type="journal article" date="2012" name="BMC Genomics">
        <title>Comparative genomic analysis and phylogenetic position of Theileria equi.</title>
        <authorList>
            <person name="Kappmeyer L.S."/>
            <person name="Thiagarajan M."/>
            <person name="Herndon D.R."/>
            <person name="Ramsay J.D."/>
            <person name="Caler E."/>
            <person name="Djikeng A."/>
            <person name="Gillespie J.J."/>
            <person name="Lau A.O."/>
            <person name="Roalson E.H."/>
            <person name="Silva J.C."/>
            <person name="Silva M.G."/>
            <person name="Suarez C.E."/>
            <person name="Ueti M.W."/>
            <person name="Nene V.M."/>
            <person name="Mealey R.H."/>
            <person name="Knowles D.P."/>
            <person name="Brayton K.A."/>
        </authorList>
    </citation>
    <scope>NUCLEOTIDE SEQUENCE [LARGE SCALE GENOMIC DNA]</scope>
    <source>
        <strain evidence="3 4">WA</strain>
    </source>
</reference>
<proteinExistence type="inferred from homology"/>
<dbReference type="eggNOG" id="ENOG502SRD5">
    <property type="taxonomic scope" value="Eukaryota"/>
</dbReference>